<keyword evidence="2" id="KW-0680">Restriction system</keyword>
<organism evidence="5 6">
    <name type="scientific">Rhodovulum strictum</name>
    <dbReference type="NCBI Taxonomy" id="58314"/>
    <lineage>
        <taxon>Bacteria</taxon>
        <taxon>Pseudomonadati</taxon>
        <taxon>Pseudomonadota</taxon>
        <taxon>Alphaproteobacteria</taxon>
        <taxon>Rhodobacterales</taxon>
        <taxon>Paracoccaceae</taxon>
        <taxon>Rhodovulum</taxon>
    </lineage>
</organism>
<dbReference type="PANTHER" id="PTHR30408:SF13">
    <property type="entry name" value="TYPE I RESTRICTION ENZYME HINDI SPECIFICITY SUBUNIT"/>
    <property type="match status" value="1"/>
</dbReference>
<dbReference type="InterPro" id="IPR044946">
    <property type="entry name" value="Restrct_endonuc_typeI_TRD_sf"/>
</dbReference>
<dbReference type="PANTHER" id="PTHR30408">
    <property type="entry name" value="TYPE-1 RESTRICTION ENZYME ECOKI SPECIFICITY PROTEIN"/>
    <property type="match status" value="1"/>
</dbReference>
<keyword evidence="3" id="KW-0238">DNA-binding</keyword>
<keyword evidence="5" id="KW-0540">Nuclease</keyword>
<dbReference type="GO" id="GO:0003677">
    <property type="term" value="F:DNA binding"/>
    <property type="evidence" value="ECO:0007669"/>
    <property type="project" value="UniProtKB-KW"/>
</dbReference>
<dbReference type="CDD" id="cd17260">
    <property type="entry name" value="RMtype1_S_EcoEI-TRD1-CR1_like"/>
    <property type="match status" value="1"/>
</dbReference>
<accession>A0A844B8G5</accession>
<dbReference type="SUPFAM" id="SSF116734">
    <property type="entry name" value="DNA methylase specificity domain"/>
    <property type="match status" value="2"/>
</dbReference>
<keyword evidence="5" id="KW-0255">Endonuclease</keyword>
<dbReference type="InterPro" id="IPR000055">
    <property type="entry name" value="Restrct_endonuc_typeI_TRD"/>
</dbReference>
<proteinExistence type="inferred from homology"/>
<name>A0A844B8G5_9RHOB</name>
<evidence type="ECO:0000259" key="4">
    <source>
        <dbReference type="Pfam" id="PF01420"/>
    </source>
</evidence>
<dbReference type="Pfam" id="PF01420">
    <property type="entry name" value="Methylase_S"/>
    <property type="match status" value="1"/>
</dbReference>
<keyword evidence="5" id="KW-0378">Hydrolase</keyword>
<dbReference type="OrthoDB" id="512700at2"/>
<dbReference type="GO" id="GO:0004519">
    <property type="term" value="F:endonuclease activity"/>
    <property type="evidence" value="ECO:0007669"/>
    <property type="project" value="UniProtKB-KW"/>
</dbReference>
<evidence type="ECO:0000256" key="2">
    <source>
        <dbReference type="ARBA" id="ARBA00022747"/>
    </source>
</evidence>
<gene>
    <name evidence="5" type="ORF">GH815_12985</name>
</gene>
<comment type="caution">
    <text evidence="5">The sequence shown here is derived from an EMBL/GenBank/DDBJ whole genome shotgun (WGS) entry which is preliminary data.</text>
</comment>
<comment type="similarity">
    <text evidence="1">Belongs to the type-I restriction system S methylase family.</text>
</comment>
<dbReference type="EMBL" id="WJPO01000021">
    <property type="protein sequence ID" value="MRH21910.1"/>
    <property type="molecule type" value="Genomic_DNA"/>
</dbReference>
<evidence type="ECO:0000256" key="1">
    <source>
        <dbReference type="ARBA" id="ARBA00010923"/>
    </source>
</evidence>
<dbReference type="GO" id="GO:0009307">
    <property type="term" value="P:DNA restriction-modification system"/>
    <property type="evidence" value="ECO:0007669"/>
    <property type="project" value="UniProtKB-KW"/>
</dbReference>
<dbReference type="Gene3D" id="3.90.220.20">
    <property type="entry name" value="DNA methylase specificity domains"/>
    <property type="match status" value="2"/>
</dbReference>
<protein>
    <submittedName>
        <fullName evidence="5">Restriction endonuclease subunit S</fullName>
    </submittedName>
</protein>
<keyword evidence="6" id="KW-1185">Reference proteome</keyword>
<evidence type="ECO:0000256" key="3">
    <source>
        <dbReference type="ARBA" id="ARBA00023125"/>
    </source>
</evidence>
<evidence type="ECO:0000313" key="5">
    <source>
        <dbReference type="EMBL" id="MRH21910.1"/>
    </source>
</evidence>
<dbReference type="Proteomes" id="UP000466730">
    <property type="component" value="Unassembled WGS sequence"/>
</dbReference>
<dbReference type="InterPro" id="IPR052021">
    <property type="entry name" value="Type-I_RS_S_subunit"/>
</dbReference>
<dbReference type="RefSeq" id="WP_153749198.1">
    <property type="nucleotide sequence ID" value="NZ_BAAADI010000005.1"/>
</dbReference>
<feature type="domain" description="Type I restriction modification DNA specificity" evidence="4">
    <location>
        <begin position="31"/>
        <end position="163"/>
    </location>
</feature>
<dbReference type="AlphaFoldDB" id="A0A844B8G5"/>
<evidence type="ECO:0000313" key="6">
    <source>
        <dbReference type="Proteomes" id="UP000466730"/>
    </source>
</evidence>
<reference evidence="5 6" key="1">
    <citation type="submission" date="2019-11" db="EMBL/GenBank/DDBJ databases">
        <title>Draft Whole-Genome sequence of the marine photosynthetic bacterium Rhodovulum strictum DSM 11289.</title>
        <authorList>
            <person name="Kyndt J.A."/>
            <person name="Meyer T.E."/>
        </authorList>
    </citation>
    <scope>NUCLEOTIDE SEQUENCE [LARGE SCALE GENOMIC DNA]</scope>
    <source>
        <strain evidence="5 6">DSM 11289</strain>
    </source>
</reference>
<sequence>MKADTYTELGVPVVRGTNISDTRAWKGDWVHIPEELAERMKRCLVFAGDLVLPHRGSIGEVAIIPDDERGRYFISSSLMKITLDREKIEPLFCYYFLRSAEGRSEILRFSSSVGTPGIGQPLTSLRQFKVPVPPLPEQRAIAATLGALDDKIELNRKMNATLEAMARALFRDWFVDFGPTRAKAEGRAPYLSPDLWSLFPDRLDAEGKPEGWETGTLSGLVSFNPKEALRKGTEAPYLDMAALPTQGANHAEPTQRAFASGSKFRDGDTLLARITPCLENGKTCLVHGLGQETVAWGSTEFIVMRTRPPLPPAFGYLLARDEDFRSAAIRSMTGTSGRQRATVDAIANRPFTVPPQEIMFAFGACVNALFERIARNERESRTLAQTRDLLLPKLMSGEFRVTETETEQPVAIKA</sequence>